<sequence>MNAKDINRFPIREYLAGLDIYPAKDRGYYGMYHSPFREDTNASMKVDYNKNLWIDFGSNEGGTLIDLVMRIENCSVRDAISILQDRYADMQPVGYPANQLSGQSDSKSFSFHQQEKDLNINIVKISELNHPALLDYLKKRCVNTDIARLYCKEIHYTVNDKGYFAVGFQNDNKGWVLRSEPFKGCTSMDVRTFHNNPDKEACLVFEGFMDYLSYLTLKNIQALKQNIVILNSVINLPKAIEFIRQHPKIYTYMDNDDSGRKTTKEIKKVCKTVFDQSANYTQSKDLNDYLVSTKKLQQNKQGMRQQPVQRKPSRGFRM</sequence>
<dbReference type="SMART" id="SM00400">
    <property type="entry name" value="ZnF_CHCC"/>
    <property type="match status" value="1"/>
</dbReference>
<keyword evidence="3" id="KW-0862">Zinc</keyword>
<dbReference type="GO" id="GO:0003677">
    <property type="term" value="F:DNA binding"/>
    <property type="evidence" value="ECO:0007669"/>
    <property type="project" value="InterPro"/>
</dbReference>
<reference evidence="6" key="1">
    <citation type="submission" date="2016-04" db="EMBL/GenBank/DDBJ databases">
        <authorList>
            <person name="Evans L.H."/>
            <person name="Alamgir A."/>
            <person name="Owens N."/>
            <person name="Weber N.D."/>
            <person name="Virtaneva K."/>
            <person name="Barbian K."/>
            <person name="Babar A."/>
            <person name="Rosenke K."/>
        </authorList>
    </citation>
    <scope>NUCLEOTIDE SEQUENCE</scope>
    <source>
        <strain evidence="6">86-2</strain>
    </source>
</reference>
<dbReference type="PANTHER" id="PTHR30313:SF2">
    <property type="entry name" value="DNA PRIMASE"/>
    <property type="match status" value="1"/>
</dbReference>
<dbReference type="AlphaFoldDB" id="A0A212J8U3"/>
<evidence type="ECO:0000256" key="3">
    <source>
        <dbReference type="ARBA" id="ARBA00022833"/>
    </source>
</evidence>
<dbReference type="GO" id="GO:0008270">
    <property type="term" value="F:zinc ion binding"/>
    <property type="evidence" value="ECO:0007669"/>
    <property type="project" value="UniProtKB-KW"/>
</dbReference>
<dbReference type="SUPFAM" id="SSF56731">
    <property type="entry name" value="DNA primase core"/>
    <property type="match status" value="1"/>
</dbReference>
<dbReference type="InterPro" id="IPR002694">
    <property type="entry name" value="Znf_CHC2"/>
</dbReference>
<protein>
    <recommendedName>
        <fullName evidence="5">Zinc finger CHC2-type domain-containing protein</fullName>
    </recommendedName>
</protein>
<dbReference type="RefSeq" id="WP_296947708.1">
    <property type="nucleotide sequence ID" value="NZ_LT599021.1"/>
</dbReference>
<organism evidence="6">
    <name type="scientific">uncultured Dysgonomonas sp</name>
    <dbReference type="NCBI Taxonomy" id="206096"/>
    <lineage>
        <taxon>Bacteria</taxon>
        <taxon>Pseudomonadati</taxon>
        <taxon>Bacteroidota</taxon>
        <taxon>Bacteroidia</taxon>
        <taxon>Bacteroidales</taxon>
        <taxon>Dysgonomonadaceae</taxon>
        <taxon>Dysgonomonas</taxon>
        <taxon>environmental samples</taxon>
    </lineage>
</organism>
<dbReference type="GO" id="GO:0003899">
    <property type="term" value="F:DNA-directed RNA polymerase activity"/>
    <property type="evidence" value="ECO:0007669"/>
    <property type="project" value="InterPro"/>
</dbReference>
<evidence type="ECO:0000256" key="2">
    <source>
        <dbReference type="ARBA" id="ARBA00022771"/>
    </source>
</evidence>
<evidence type="ECO:0000313" key="6">
    <source>
        <dbReference type="EMBL" id="SBV95850.1"/>
    </source>
</evidence>
<keyword evidence="2" id="KW-0863">Zinc-finger</keyword>
<feature type="compositionally biased region" description="Polar residues" evidence="4">
    <location>
        <begin position="296"/>
        <end position="308"/>
    </location>
</feature>
<evidence type="ECO:0000256" key="4">
    <source>
        <dbReference type="SAM" id="MobiDB-lite"/>
    </source>
</evidence>
<dbReference type="GO" id="GO:0005737">
    <property type="term" value="C:cytoplasm"/>
    <property type="evidence" value="ECO:0007669"/>
    <property type="project" value="TreeGrafter"/>
</dbReference>
<keyword evidence="1" id="KW-0479">Metal-binding</keyword>
<dbReference type="Pfam" id="PF13155">
    <property type="entry name" value="Toprim_2"/>
    <property type="match status" value="1"/>
</dbReference>
<dbReference type="Gene3D" id="3.90.580.10">
    <property type="entry name" value="Zinc finger, CHC2-type domain"/>
    <property type="match status" value="1"/>
</dbReference>
<dbReference type="Gene3D" id="3.40.1360.10">
    <property type="match status" value="1"/>
</dbReference>
<dbReference type="InterPro" id="IPR050219">
    <property type="entry name" value="DnaG_primase"/>
</dbReference>
<dbReference type="SUPFAM" id="SSF57783">
    <property type="entry name" value="Zinc beta-ribbon"/>
    <property type="match status" value="1"/>
</dbReference>
<name>A0A212J8U3_9BACT</name>
<dbReference type="EMBL" id="FLUL01000001">
    <property type="protein sequence ID" value="SBV95850.1"/>
    <property type="molecule type" value="Genomic_DNA"/>
</dbReference>
<gene>
    <name evidence="6" type="ORF">KL86DYS2_10985</name>
</gene>
<evidence type="ECO:0000256" key="1">
    <source>
        <dbReference type="ARBA" id="ARBA00022723"/>
    </source>
</evidence>
<accession>A0A212J8U3</accession>
<evidence type="ECO:0000259" key="5">
    <source>
        <dbReference type="SMART" id="SM00400"/>
    </source>
</evidence>
<dbReference type="GO" id="GO:0006269">
    <property type="term" value="P:DNA replication, synthesis of primer"/>
    <property type="evidence" value="ECO:0007669"/>
    <property type="project" value="TreeGrafter"/>
</dbReference>
<dbReference type="InterPro" id="IPR036977">
    <property type="entry name" value="DNA_primase_Znf_CHC2"/>
</dbReference>
<feature type="region of interest" description="Disordered" evidence="4">
    <location>
        <begin position="296"/>
        <end position="318"/>
    </location>
</feature>
<dbReference type="PANTHER" id="PTHR30313">
    <property type="entry name" value="DNA PRIMASE"/>
    <property type="match status" value="1"/>
</dbReference>
<feature type="domain" description="Zinc finger CHC2-type" evidence="5">
    <location>
        <begin position="32"/>
        <end position="84"/>
    </location>
</feature>
<dbReference type="Pfam" id="PF01807">
    <property type="entry name" value="Zn_ribbon_DnaG"/>
    <property type="match status" value="1"/>
</dbReference>
<proteinExistence type="predicted"/>